<gene>
    <name evidence="1" type="ORF">M23134_07932</name>
</gene>
<dbReference type="RefSeq" id="WP_002697638.1">
    <property type="nucleotide sequence ID" value="NZ_AAWS01000014.1"/>
</dbReference>
<keyword evidence="2" id="KW-1185">Reference proteome</keyword>
<reference evidence="1 2" key="1">
    <citation type="submission" date="2007-01" db="EMBL/GenBank/DDBJ databases">
        <authorList>
            <person name="Haygood M."/>
            <person name="Podell S."/>
            <person name="Anderson C."/>
            <person name="Hopkinson B."/>
            <person name="Roe K."/>
            <person name="Barbeau K."/>
            <person name="Gaasterland T."/>
            <person name="Ferriera S."/>
            <person name="Johnson J."/>
            <person name="Kravitz S."/>
            <person name="Beeson K."/>
            <person name="Sutton G."/>
            <person name="Rogers Y.-H."/>
            <person name="Friedman R."/>
            <person name="Frazier M."/>
            <person name="Venter J.C."/>
        </authorList>
    </citation>
    <scope>NUCLEOTIDE SEQUENCE [LARGE SCALE GENOMIC DNA]</scope>
    <source>
        <strain evidence="1 2">ATCC 23134</strain>
    </source>
</reference>
<proteinExistence type="predicted"/>
<organism evidence="1 2">
    <name type="scientific">Microscilla marina ATCC 23134</name>
    <dbReference type="NCBI Taxonomy" id="313606"/>
    <lineage>
        <taxon>Bacteria</taxon>
        <taxon>Pseudomonadati</taxon>
        <taxon>Bacteroidota</taxon>
        <taxon>Cytophagia</taxon>
        <taxon>Cytophagales</taxon>
        <taxon>Microscillaceae</taxon>
        <taxon>Microscilla</taxon>
    </lineage>
</organism>
<protein>
    <submittedName>
        <fullName evidence="1">Uncharacterized protein</fullName>
    </submittedName>
</protein>
<dbReference type="eggNOG" id="ENOG502ZTJ2">
    <property type="taxonomic scope" value="Bacteria"/>
</dbReference>
<dbReference type="Proteomes" id="UP000004095">
    <property type="component" value="Unassembled WGS sequence"/>
</dbReference>
<sequence>MRIYLLLTLVTLFGLFFFQCKSTSANKNDDPKNATLKKLGEEKYGASAHYIPSPGKSYVLCYKKEKGNSVKSTQKTVDFFVFETQSNKTVYENNLQNGYVKWFSDYQLEMFLVPGIMPANKSKDDFITIYNLKNNTSIKKSTITGGNKD</sequence>
<evidence type="ECO:0000313" key="2">
    <source>
        <dbReference type="Proteomes" id="UP000004095"/>
    </source>
</evidence>
<name>A1ZLT0_MICM2</name>
<comment type="caution">
    <text evidence="1">The sequence shown here is derived from an EMBL/GenBank/DDBJ whole genome shotgun (WGS) entry which is preliminary data.</text>
</comment>
<dbReference type="EMBL" id="AAWS01000014">
    <property type="protein sequence ID" value="EAY28834.1"/>
    <property type="molecule type" value="Genomic_DNA"/>
</dbReference>
<evidence type="ECO:0000313" key="1">
    <source>
        <dbReference type="EMBL" id="EAY28834.1"/>
    </source>
</evidence>
<dbReference type="AlphaFoldDB" id="A1ZLT0"/>
<dbReference type="OrthoDB" id="9852494at2"/>
<accession>A1ZLT0</accession>